<feature type="region of interest" description="Disordered" evidence="1">
    <location>
        <begin position="2015"/>
        <end position="2039"/>
    </location>
</feature>
<dbReference type="InterPro" id="IPR056310">
    <property type="entry name" value="Ig-CFAP74_4th"/>
</dbReference>
<dbReference type="Pfam" id="PF26579">
    <property type="entry name" value="Ig_CFAP47"/>
    <property type="match status" value="1"/>
</dbReference>
<dbReference type="InterPro" id="IPR056343">
    <property type="entry name" value="CFAP47_dom"/>
</dbReference>
<feature type="compositionally biased region" description="Low complexity" evidence="1">
    <location>
        <begin position="1"/>
        <end position="10"/>
    </location>
</feature>
<dbReference type="PROSITE" id="PS50021">
    <property type="entry name" value="CH"/>
    <property type="match status" value="1"/>
</dbReference>
<dbReference type="Pfam" id="PF24798">
    <property type="entry name" value="Ig-CFAP74_4th"/>
    <property type="match status" value="1"/>
</dbReference>
<dbReference type="GO" id="GO:0060271">
    <property type="term" value="P:cilium assembly"/>
    <property type="evidence" value="ECO:0007669"/>
    <property type="project" value="TreeGrafter"/>
</dbReference>
<feature type="region of interest" description="Disordered" evidence="1">
    <location>
        <begin position="2714"/>
        <end position="2733"/>
    </location>
</feature>
<evidence type="ECO:0000256" key="1">
    <source>
        <dbReference type="SAM" id="MobiDB-lite"/>
    </source>
</evidence>
<accession>A0A9W7FVU9</accession>
<evidence type="ECO:0000259" key="2">
    <source>
        <dbReference type="PROSITE" id="PS50021"/>
    </source>
</evidence>
<dbReference type="PANTHER" id="PTHR45912:SF3">
    <property type="entry name" value="CILIA- AND FLAGELLA-ASSOCIATED PROTEIN 47"/>
    <property type="match status" value="1"/>
</dbReference>
<dbReference type="InterPro" id="IPR013783">
    <property type="entry name" value="Ig-like_fold"/>
</dbReference>
<keyword evidence="4" id="KW-1185">Reference proteome</keyword>
<dbReference type="Proteomes" id="UP001165065">
    <property type="component" value="Unassembled WGS sequence"/>
</dbReference>
<dbReference type="InterPro" id="IPR036872">
    <property type="entry name" value="CH_dom_sf"/>
</dbReference>
<feature type="region of interest" description="Disordered" evidence="1">
    <location>
        <begin position="3063"/>
        <end position="3086"/>
    </location>
</feature>
<proteinExistence type="predicted"/>
<dbReference type="Gene3D" id="2.60.40.10">
    <property type="entry name" value="Immunoglobulins"/>
    <property type="match status" value="6"/>
</dbReference>
<feature type="region of interest" description="Disordered" evidence="1">
    <location>
        <begin position="635"/>
        <end position="661"/>
    </location>
</feature>
<gene>
    <name evidence="3" type="ORF">TrCOL_g4998</name>
</gene>
<feature type="compositionally biased region" description="Basic and acidic residues" evidence="1">
    <location>
        <begin position="635"/>
        <end position="645"/>
    </location>
</feature>
<protein>
    <recommendedName>
        <fullName evidence="2">Calponin-homology (CH) domain-containing protein</fullName>
    </recommendedName>
</protein>
<feature type="region of interest" description="Disordered" evidence="1">
    <location>
        <begin position="1"/>
        <end position="27"/>
    </location>
</feature>
<feature type="compositionally biased region" description="Basic and acidic residues" evidence="1">
    <location>
        <begin position="3063"/>
        <end position="3072"/>
    </location>
</feature>
<reference evidence="4" key="1">
    <citation type="journal article" date="2023" name="Commun. Biol.">
        <title>Genome analysis of Parmales, the sister group of diatoms, reveals the evolutionary specialization of diatoms from phago-mixotrophs to photoautotrophs.</title>
        <authorList>
            <person name="Ban H."/>
            <person name="Sato S."/>
            <person name="Yoshikawa S."/>
            <person name="Yamada K."/>
            <person name="Nakamura Y."/>
            <person name="Ichinomiya M."/>
            <person name="Sato N."/>
            <person name="Blanc-Mathieu R."/>
            <person name="Endo H."/>
            <person name="Kuwata A."/>
            <person name="Ogata H."/>
        </authorList>
    </citation>
    <scope>NUCLEOTIDE SEQUENCE [LARGE SCALE GENOMIC DNA]</scope>
</reference>
<sequence>MKTQSRSSNPNIPPRRPKTLKHKPPPIPVKTLKVYPPNITFDGVKPNLLYALTFSVKNTSKHTQRVRIIPPSTSAFDLVYTPVAGIASGMEVKGEVEFQLPPDYDPTKSHAFNDSITVKCETDSIVIPITAFLPAADISFESLANLGFCVPEVPTSKRVTFTNNGTQAGTFKITYDEKLPIKITPTTGTLSAGRTHVDLDGDGKMEGGDEFVKTKDGSNQMNLTIDFEGNELGPFRALAEVHIDGEEVPKILDISAQVVEQKLELVNPDGGGALGELLKFPPLIYGQKQSIPAVLVNNGPQPISYTLIAELDKGTMEDLDRADGGTGDVSDIPDPGDNQSAVTDDDNPIYKTLTVTPTEGIIEPFSQLPVNFNFEPNYSTRKSGFNANASGPEAQVSRNFAVKVTVDGEGIKSDNVMELTCTGKAVRPNVKLSQQILRFGECPVYERRDILLTIQNTSELPLPYKFDKLPNFQARPASGTLEPQQTQSCVISYAPGQMGEKKSIMNLTVAGGLAKYPIRCMGQATAPAKGARKSLTGGPNAQPGDFNPSFNFVKSEKADDKKARNASNKWVRAQPWEEVDLLGSSAWDESKVSPSNLANVSAQKDTFSVQRLAENADHKKKYNNFLTAAREERAKKATQKKEAKFQSKFGTTGKYDPTNPDLGMDREVDEPIPPLPVATEGLWLQRPLDGSAPTGGGGRMPVDENRLILKKFKPAPTTQAEVRDCDAELSSQELLGVVASSKIIDFGEVVVNSTTAKNFAVSNDLPRCVLVALGKLEPEVELSAPDSQVVPSGAQAGFDIKFSSPHEGKFKKSVQWIVNSKHTFKFTILAEVVPVSILLTTDKVLMSFPDQSLDTSVTEIVTMENPGNAPAEFLWSSRRAFTIKPERGMIEAFSTADVEITWTPSPAYKNAEVLNLHVPGGDDVELPVEGQLAEARCKFAQQELDCGTLAVGIESTHTVKLKNVGKSPAVISVDNFPEGFGISCKPERARIAIGDILEFNLTIKPPMPRLYEDVAMGLSVRGGKMLRMPISCDAVVPKVVFEQDSFNFERVVIGNRIKMSVTLRNEGNIAASLQVDLSKFPEFTLHEPKQMKIQSDTGGFMDSPMKAHTLNSLDPVYIGRGDDDEVAHKWKIVVDASTTFELDLWYKPKSVTNHDFMLPLLFQGITHDDSLKRQVKATGVKPRLIMSSTCADFEDKVVQRDPGRRIPYTTELTFTNDSGKGISWSLDDTSLRPVSSGVGGNITSAAIWFVSPKRGNLTPGEQVTVRATFSPQEDADYEAEMPLYLEDQEDKSRPYLNLTLRGCGVYPRVTFSVEEIMLPVVPLNVVSRAKFMVINDGYDALELTHKLPLNCQVPLEVEFPKGTSIGLGTDAIPVIVSYSSDKPISLNTKLDFFDGDGSCYSINLCGCSDNSVFTNYSFLNSYHDQYKYFTMEGSPVVLYDRKQVLEMQKLENKRREADKLRKRKQTELEMKQLAEEQNAPKKSKKEREKAEKEKAEREKKMPKAPPPLTTHELLDETTADEKAGIDVEQEAYSMSDHDIEVTKKWLNSNVMVAPIVNFPGDFLDTNGKVGIDAIEAMCGKKVPGKVKKLTTVKADQWSQLYGQYRELLLFMKQHGGLLAGVRPENLLQRNHFIAAREDEAMNGPVRVTAAQLKARKAAWESGHSNLNKEAWASLMFQAIRVFVLGRVTPKGLSQLPGVLMPATKKGKGGGGKAIDSELEGSNIYSLGENCLLKWVGYHVKATMVNSIIKKRIVNFESDFADGSVLCHLLASHLPHLNKEGGALFGFTPCNDSVALEKADIRKANCEKVLNVLKGCRMDFGATLEGLMNPSARQMLMWVLHLYQALPQLIPKTSIEFNCTLGATMKKSIALTNPSSRPISYMITLEGCDDFSNEFSQITLDPKSVTQYIVSLTPKFSKPQEARLTFWTQKDGGPLASNLVFLLKSNVKELKAVDTLKVDAKCYELTTLDVVVKNPYDKACTFFAEFQQRLDSQFTGIPGASFPLPEQIFGHLLKKKPRRRAGTAASSTRGGDSKDKDEQEAAEQLLVDKKECLKILGEPFYIPKTTKIKLAPGEETTLQIQVVAFVPGVYKGYLILLDTNVGEFCYEVVGNVGLPPVSSPIAFDIDVDEDNRECEKWLKLPVRNGQIERAASILLDRMDGKARTRCRSVLMSFLAPAGSVETGGMVRYKCMIDSPYFQGSPDVIMRGNEFSAEAGGSKAGTPATGRRGGGGGGGGGGKTATLEDPVEGQKPVSNVVGLSFYPKESGSYSCTVMIMPFTGEPDLRIFSLQSSVTTPPKETTLDFKAPARQVVVQEIPVSNNGAEDWTMSCSIGGSKCFSGPNSFKVAANTTENYPLSFKPSWICKEEGTLSMKNAKMGNSFTFNLIGVGEEPLAESNITIRCKAREKFEEVIDFPALGAKTWSVETDLPYVTGTPTYTSGGEGYKISVHPQTGGTFNGQITFTDEASGQYAWYTVDMIVVAPAAEAKITMKSECRKATCATIALSNPTDEPIVFDCKLDSDGLLGDKQFVLAPNTKSSYELYYSPLLAKRHEGTVAFTNELAGEFWYEVDLTGTAAPPVTLEQMSCPVGGKCKSRVFIQNPTGKEVKMGSSVNNKRNFAVVPGGVKLPPYGEGWFDVVYTPSSLGEVESSRIDISHPELGNYVYMVSGMGGMPGVMDEDHCPVCVVHDQTTYPFKFRNPFNAALVVDLVLETDDDAKVNNDPGSPQDSFDSKSHGGGFVGQEIFKLLPKNTREIVMAPYSSIQVPISFSPEDIEEKGARLIIRGELGMKKDLVWIYNIRGLAEAPTGKGILLNCPAKSNLKHNVEVALYGLVEDGFSEGGEDFEFAIEYPNCTEMQLHYLKEWMYVVGNRLKLVKVDGKLKFQFMFNPLRPFTAGCELVVVRKSSGGRWKFPIRVDVTDAEPEDEPIMIEAALKTVKKVLFRMNNRTQEPAKFQAFFTVDSANTLHVEPSSGILEPYGTDGTEFVLSYAPQEYGVYEKGKLIIQTEECQWIYNVFTKHPDYSAPDNVSSKLDNKLDPYLAQSLGSSKLAKKNIIAENMKSKNLLKGRERNEKAKSIMNNIKELPEVER</sequence>
<feature type="region of interest" description="Disordered" evidence="1">
    <location>
        <begin position="2211"/>
        <end position="2247"/>
    </location>
</feature>
<evidence type="ECO:0000313" key="3">
    <source>
        <dbReference type="EMBL" id="GMI20171.1"/>
    </source>
</evidence>
<organism evidence="3 4">
    <name type="scientific">Triparma columacea</name>
    <dbReference type="NCBI Taxonomy" id="722753"/>
    <lineage>
        <taxon>Eukaryota</taxon>
        <taxon>Sar</taxon>
        <taxon>Stramenopiles</taxon>
        <taxon>Ochrophyta</taxon>
        <taxon>Bolidophyceae</taxon>
        <taxon>Parmales</taxon>
        <taxon>Triparmaceae</taxon>
        <taxon>Triparma</taxon>
    </lineage>
</organism>
<feature type="region of interest" description="Disordered" evidence="1">
    <location>
        <begin position="322"/>
        <end position="347"/>
    </location>
</feature>
<feature type="region of interest" description="Disordered" evidence="1">
    <location>
        <begin position="1471"/>
        <end position="1520"/>
    </location>
</feature>
<dbReference type="PANTHER" id="PTHR45912">
    <property type="entry name" value="CILIA- AND FLAGELLA-ASSOCIATED PROTEIN 47"/>
    <property type="match status" value="1"/>
</dbReference>
<feature type="compositionally biased region" description="Gly residues" evidence="1">
    <location>
        <begin position="2225"/>
        <end position="2237"/>
    </location>
</feature>
<evidence type="ECO:0000313" key="4">
    <source>
        <dbReference type="Proteomes" id="UP001165065"/>
    </source>
</evidence>
<dbReference type="EMBL" id="BRYA01000506">
    <property type="protein sequence ID" value="GMI20171.1"/>
    <property type="molecule type" value="Genomic_DNA"/>
</dbReference>
<dbReference type="SUPFAM" id="SSF47576">
    <property type="entry name" value="Calponin-homology domain, CH-domain"/>
    <property type="match status" value="1"/>
</dbReference>
<dbReference type="GO" id="GO:0005929">
    <property type="term" value="C:cilium"/>
    <property type="evidence" value="ECO:0007669"/>
    <property type="project" value="TreeGrafter"/>
</dbReference>
<dbReference type="Gene3D" id="1.10.418.10">
    <property type="entry name" value="Calponin-like domain"/>
    <property type="match status" value="1"/>
</dbReference>
<feature type="compositionally biased region" description="Basic and acidic residues" evidence="1">
    <location>
        <begin position="554"/>
        <end position="563"/>
    </location>
</feature>
<dbReference type="InterPro" id="IPR001715">
    <property type="entry name" value="CH_dom"/>
</dbReference>
<comment type="caution">
    <text evidence="3">The sequence shown here is derived from an EMBL/GenBank/DDBJ whole genome shotgun (WGS) entry which is preliminary data.</text>
</comment>
<feature type="region of interest" description="Disordered" evidence="1">
    <location>
        <begin position="529"/>
        <end position="566"/>
    </location>
</feature>
<feature type="compositionally biased region" description="Basic residues" evidence="1">
    <location>
        <begin position="15"/>
        <end position="24"/>
    </location>
</feature>
<dbReference type="Pfam" id="PF24529">
    <property type="entry name" value="CFAP47"/>
    <property type="match status" value="1"/>
</dbReference>
<name>A0A9W7FVU9_9STRA</name>
<dbReference type="OrthoDB" id="10060824at2759"/>
<dbReference type="InterPro" id="IPR058952">
    <property type="entry name" value="Ig_CFAP47"/>
</dbReference>
<feature type="compositionally biased region" description="Basic and acidic residues" evidence="1">
    <location>
        <begin position="1485"/>
        <end position="1501"/>
    </location>
</feature>
<feature type="domain" description="Calponin-homology (CH)" evidence="2">
    <location>
        <begin position="1725"/>
        <end position="1846"/>
    </location>
</feature>